<dbReference type="PROSITE" id="PS00018">
    <property type="entry name" value="EF_HAND_1"/>
    <property type="match status" value="2"/>
</dbReference>
<dbReference type="Gene3D" id="1.10.238.10">
    <property type="entry name" value="EF-hand"/>
    <property type="match status" value="1"/>
</dbReference>
<dbReference type="InParanoid" id="D7FNB9"/>
<dbReference type="SMART" id="SM00054">
    <property type="entry name" value="EFh"/>
    <property type="match status" value="2"/>
</dbReference>
<feature type="transmembrane region" description="Helical" evidence="6">
    <location>
        <begin position="61"/>
        <end position="85"/>
    </location>
</feature>
<dbReference type="GO" id="GO:0016020">
    <property type="term" value="C:membrane"/>
    <property type="evidence" value="ECO:0007669"/>
    <property type="project" value="UniProtKB-SubCell"/>
</dbReference>
<feature type="transmembrane region" description="Helical" evidence="6">
    <location>
        <begin position="124"/>
        <end position="143"/>
    </location>
</feature>
<protein>
    <recommendedName>
        <fullName evidence="7">EF-hand domain-containing protein</fullName>
    </recommendedName>
</protein>
<evidence type="ECO:0000256" key="6">
    <source>
        <dbReference type="SAM" id="Phobius"/>
    </source>
</evidence>
<evidence type="ECO:0000313" key="9">
    <source>
        <dbReference type="Proteomes" id="UP000002630"/>
    </source>
</evidence>
<dbReference type="Pfam" id="PF08507">
    <property type="entry name" value="COPI_assoc"/>
    <property type="match status" value="1"/>
</dbReference>
<evidence type="ECO:0000256" key="5">
    <source>
        <dbReference type="ARBA" id="ARBA00023136"/>
    </source>
</evidence>
<dbReference type="EMBL" id="FN648275">
    <property type="protein sequence ID" value="CBJ30176.1"/>
    <property type="molecule type" value="Genomic_DNA"/>
</dbReference>
<dbReference type="InterPro" id="IPR002048">
    <property type="entry name" value="EF_hand_dom"/>
</dbReference>
<dbReference type="STRING" id="2880.D7FNB9"/>
<gene>
    <name evidence="8" type="ORF">Esi_0178_0041</name>
</gene>
<feature type="transmembrane region" description="Helical" evidence="6">
    <location>
        <begin position="149"/>
        <end position="170"/>
    </location>
</feature>
<keyword evidence="3" id="KW-0106">Calcium</keyword>
<dbReference type="CDD" id="cd00051">
    <property type="entry name" value="EFh"/>
    <property type="match status" value="1"/>
</dbReference>
<evidence type="ECO:0000259" key="7">
    <source>
        <dbReference type="PROSITE" id="PS50222"/>
    </source>
</evidence>
<feature type="domain" description="EF-hand" evidence="7">
    <location>
        <begin position="186"/>
        <end position="221"/>
    </location>
</feature>
<dbReference type="eggNOG" id="ENOG502SA8G">
    <property type="taxonomic scope" value="Eukaryota"/>
</dbReference>
<dbReference type="Pfam" id="PF13499">
    <property type="entry name" value="EF-hand_7"/>
    <property type="match status" value="1"/>
</dbReference>
<evidence type="ECO:0000256" key="4">
    <source>
        <dbReference type="ARBA" id="ARBA00022989"/>
    </source>
</evidence>
<dbReference type="InterPro" id="IPR011992">
    <property type="entry name" value="EF-hand-dom_pair"/>
</dbReference>
<accession>D7FNB9</accession>
<dbReference type="SUPFAM" id="SSF47473">
    <property type="entry name" value="EF-hand"/>
    <property type="match status" value="1"/>
</dbReference>
<dbReference type="AlphaFoldDB" id="D7FNB9"/>
<evidence type="ECO:0000313" key="8">
    <source>
        <dbReference type="EMBL" id="CBJ30176.1"/>
    </source>
</evidence>
<evidence type="ECO:0000256" key="1">
    <source>
        <dbReference type="ARBA" id="ARBA00004141"/>
    </source>
</evidence>
<organism evidence="8 9">
    <name type="scientific">Ectocarpus siliculosus</name>
    <name type="common">Brown alga</name>
    <name type="synonym">Conferva siliculosa</name>
    <dbReference type="NCBI Taxonomy" id="2880"/>
    <lineage>
        <taxon>Eukaryota</taxon>
        <taxon>Sar</taxon>
        <taxon>Stramenopiles</taxon>
        <taxon>Ochrophyta</taxon>
        <taxon>PX clade</taxon>
        <taxon>Phaeophyceae</taxon>
        <taxon>Ectocarpales</taxon>
        <taxon>Ectocarpaceae</taxon>
        <taxon>Ectocarpus</taxon>
    </lineage>
</organism>
<evidence type="ECO:0000256" key="3">
    <source>
        <dbReference type="ARBA" id="ARBA00022837"/>
    </source>
</evidence>
<keyword evidence="2 6" id="KW-0812">Transmembrane</keyword>
<comment type="subcellular location">
    <subcellularLocation>
        <location evidence="1">Membrane</location>
        <topology evidence="1">Multi-pass membrane protein</topology>
    </subcellularLocation>
</comment>
<dbReference type="GO" id="GO:0005509">
    <property type="term" value="F:calcium ion binding"/>
    <property type="evidence" value="ECO:0007669"/>
    <property type="project" value="InterPro"/>
</dbReference>
<keyword evidence="5 6" id="KW-0472">Membrane</keyword>
<evidence type="ECO:0000256" key="2">
    <source>
        <dbReference type="ARBA" id="ARBA00022692"/>
    </source>
</evidence>
<dbReference type="InterPro" id="IPR013714">
    <property type="entry name" value="Golgi_TVP15"/>
</dbReference>
<sequence>MMEGSGADSYGATGGAPQQSENSKLMATAVAGAAMEAAKTEAAKIKNMVLNMRDGPVSIKILSYIAGILLVVTGFFSFFGSFFTLHPVDAVVHLYMFAFGWAILLLEARSSILPKKIVYNIHKYCAFTTVVWGRGAFFIFVGTLALAQWVFISILVGLYLVIIGAGMIYWGQEAYKNLDALHGEMKNPEVVEGMFRKFDHNQDGVLDVTELGNLLESLGAMLRPTEVEAACIIMDTDNDGKISLAEFQGWWANSPSPEVV</sequence>
<proteinExistence type="predicted"/>
<feature type="transmembrane region" description="Helical" evidence="6">
    <location>
        <begin position="91"/>
        <end position="112"/>
    </location>
</feature>
<dbReference type="EMBL" id="FN649750">
    <property type="protein sequence ID" value="CBJ30176.1"/>
    <property type="molecule type" value="Genomic_DNA"/>
</dbReference>
<dbReference type="InterPro" id="IPR018247">
    <property type="entry name" value="EF_Hand_1_Ca_BS"/>
</dbReference>
<dbReference type="Proteomes" id="UP000002630">
    <property type="component" value="Linkage Group LG25"/>
</dbReference>
<reference evidence="8 9" key="1">
    <citation type="journal article" date="2010" name="Nature">
        <title>The Ectocarpus genome and the independent evolution of multicellularity in brown algae.</title>
        <authorList>
            <person name="Cock J.M."/>
            <person name="Sterck L."/>
            <person name="Rouze P."/>
            <person name="Scornet D."/>
            <person name="Allen A.E."/>
            <person name="Amoutzias G."/>
            <person name="Anthouard V."/>
            <person name="Artiguenave F."/>
            <person name="Aury J.M."/>
            <person name="Badger J.H."/>
            <person name="Beszteri B."/>
            <person name="Billiau K."/>
            <person name="Bonnet E."/>
            <person name="Bothwell J.H."/>
            <person name="Bowler C."/>
            <person name="Boyen C."/>
            <person name="Brownlee C."/>
            <person name="Carrano C.J."/>
            <person name="Charrier B."/>
            <person name="Cho G.Y."/>
            <person name="Coelho S.M."/>
            <person name="Collen J."/>
            <person name="Corre E."/>
            <person name="Da Silva C."/>
            <person name="Delage L."/>
            <person name="Delaroque N."/>
            <person name="Dittami S.M."/>
            <person name="Doulbeau S."/>
            <person name="Elias M."/>
            <person name="Farnham G."/>
            <person name="Gachon C.M."/>
            <person name="Gschloessl B."/>
            <person name="Heesch S."/>
            <person name="Jabbari K."/>
            <person name="Jubin C."/>
            <person name="Kawai H."/>
            <person name="Kimura K."/>
            <person name="Kloareg B."/>
            <person name="Kupper F.C."/>
            <person name="Lang D."/>
            <person name="Le Bail A."/>
            <person name="Leblanc C."/>
            <person name="Lerouge P."/>
            <person name="Lohr M."/>
            <person name="Lopez P.J."/>
            <person name="Martens C."/>
            <person name="Maumus F."/>
            <person name="Michel G."/>
            <person name="Miranda-Saavedra D."/>
            <person name="Morales J."/>
            <person name="Moreau H."/>
            <person name="Motomura T."/>
            <person name="Nagasato C."/>
            <person name="Napoli C.A."/>
            <person name="Nelson D.R."/>
            <person name="Nyvall-Collen P."/>
            <person name="Peters A.F."/>
            <person name="Pommier C."/>
            <person name="Potin P."/>
            <person name="Poulain J."/>
            <person name="Quesneville H."/>
            <person name="Read B."/>
            <person name="Rensing S.A."/>
            <person name="Ritter A."/>
            <person name="Rousvoal S."/>
            <person name="Samanta M."/>
            <person name="Samson G."/>
            <person name="Schroeder D.C."/>
            <person name="Segurens B."/>
            <person name="Strittmatter M."/>
            <person name="Tonon T."/>
            <person name="Tregear J.W."/>
            <person name="Valentin K."/>
            <person name="von Dassow P."/>
            <person name="Yamagishi T."/>
            <person name="Van de Peer Y."/>
            <person name="Wincker P."/>
        </authorList>
    </citation>
    <scope>NUCLEOTIDE SEQUENCE [LARGE SCALE GENOMIC DNA]</scope>
    <source>
        <strain evidence="9">Ec32 / CCAP1310/4</strain>
    </source>
</reference>
<dbReference type="OMA" id="MNLMINE"/>
<feature type="domain" description="EF-hand" evidence="7">
    <location>
        <begin position="222"/>
        <end position="257"/>
    </location>
</feature>
<dbReference type="OrthoDB" id="26525at2759"/>
<keyword evidence="4 6" id="KW-1133">Transmembrane helix</keyword>
<name>D7FNB9_ECTSI</name>
<dbReference type="PANTHER" id="PTHR28128:SF1">
    <property type="entry name" value="GOLGI APPARATUS MEMBRANE PROTEIN TVP15"/>
    <property type="match status" value="1"/>
</dbReference>
<keyword evidence="9" id="KW-1185">Reference proteome</keyword>
<dbReference type="PANTHER" id="PTHR28128">
    <property type="entry name" value="GOLGI APPARATUS MEMBRANE PROTEIN TVP15"/>
    <property type="match status" value="1"/>
</dbReference>
<dbReference type="PROSITE" id="PS50222">
    <property type="entry name" value="EF_HAND_2"/>
    <property type="match status" value="2"/>
</dbReference>